<dbReference type="Proteomes" id="UP000823388">
    <property type="component" value="Chromosome 7K"/>
</dbReference>
<feature type="compositionally biased region" description="Basic residues" evidence="1">
    <location>
        <begin position="59"/>
        <end position="68"/>
    </location>
</feature>
<keyword evidence="3" id="KW-1185">Reference proteome</keyword>
<comment type="caution">
    <text evidence="2">The sequence shown here is derived from an EMBL/GenBank/DDBJ whole genome shotgun (WGS) entry which is preliminary data.</text>
</comment>
<reference evidence="2" key="1">
    <citation type="submission" date="2020-05" db="EMBL/GenBank/DDBJ databases">
        <title>WGS assembly of Panicum virgatum.</title>
        <authorList>
            <person name="Lovell J.T."/>
            <person name="Jenkins J."/>
            <person name="Shu S."/>
            <person name="Juenger T.E."/>
            <person name="Schmutz J."/>
        </authorList>
    </citation>
    <scope>NUCLEOTIDE SEQUENCE</scope>
    <source>
        <strain evidence="2">AP13</strain>
    </source>
</reference>
<gene>
    <name evidence="2" type="ORF">PVAP13_7KG035109</name>
</gene>
<evidence type="ECO:0000313" key="3">
    <source>
        <dbReference type="Proteomes" id="UP000823388"/>
    </source>
</evidence>
<dbReference type="EMBL" id="CM029049">
    <property type="protein sequence ID" value="KAG2570632.1"/>
    <property type="molecule type" value="Genomic_DNA"/>
</dbReference>
<sequence length="127" mass="13713">MLKRAAGRPRSRKIKGAEGGKATGRQMQRKRCGQFGHMMKTCNETVYDSDAPPPALPKPKTKKNKKAKAASIASTKQSQAGACSITITAPPLLSKSPAVNTKSKRGRRKKTSVGEGVTGYGRLFFFF</sequence>
<evidence type="ECO:0008006" key="4">
    <source>
        <dbReference type="Google" id="ProtNLM"/>
    </source>
</evidence>
<organism evidence="2 3">
    <name type="scientific">Panicum virgatum</name>
    <name type="common">Blackwell switchgrass</name>
    <dbReference type="NCBI Taxonomy" id="38727"/>
    <lineage>
        <taxon>Eukaryota</taxon>
        <taxon>Viridiplantae</taxon>
        <taxon>Streptophyta</taxon>
        <taxon>Embryophyta</taxon>
        <taxon>Tracheophyta</taxon>
        <taxon>Spermatophyta</taxon>
        <taxon>Magnoliopsida</taxon>
        <taxon>Liliopsida</taxon>
        <taxon>Poales</taxon>
        <taxon>Poaceae</taxon>
        <taxon>PACMAD clade</taxon>
        <taxon>Panicoideae</taxon>
        <taxon>Panicodae</taxon>
        <taxon>Paniceae</taxon>
        <taxon>Panicinae</taxon>
        <taxon>Panicum</taxon>
        <taxon>Panicum sect. Hiantes</taxon>
    </lineage>
</organism>
<name>A0A8T0QDI2_PANVG</name>
<feature type="compositionally biased region" description="Basic residues" evidence="1">
    <location>
        <begin position="1"/>
        <end position="14"/>
    </location>
</feature>
<feature type="region of interest" description="Disordered" evidence="1">
    <location>
        <begin position="46"/>
        <end position="73"/>
    </location>
</feature>
<accession>A0A8T0QDI2</accession>
<dbReference type="AlphaFoldDB" id="A0A8T0QDI2"/>
<protein>
    <recommendedName>
        <fullName evidence="4">CCHC-type domain-containing protein</fullName>
    </recommendedName>
</protein>
<evidence type="ECO:0000313" key="2">
    <source>
        <dbReference type="EMBL" id="KAG2570632.1"/>
    </source>
</evidence>
<evidence type="ECO:0000256" key="1">
    <source>
        <dbReference type="SAM" id="MobiDB-lite"/>
    </source>
</evidence>
<proteinExistence type="predicted"/>
<feature type="region of interest" description="Disordered" evidence="1">
    <location>
        <begin position="1"/>
        <end position="29"/>
    </location>
</feature>